<dbReference type="Proteomes" id="UP000192790">
    <property type="component" value="Unassembled WGS sequence"/>
</dbReference>
<dbReference type="RefSeq" id="WP_084233378.1">
    <property type="nucleotide sequence ID" value="NZ_FWXW01000001.1"/>
</dbReference>
<accession>A0A1W1YXW4</accession>
<dbReference type="STRING" id="1122930.SAMN02745168_0767"/>
<reference evidence="1 2" key="1">
    <citation type="submission" date="2017-04" db="EMBL/GenBank/DDBJ databases">
        <authorList>
            <person name="Afonso C.L."/>
            <person name="Miller P.J."/>
            <person name="Scott M.A."/>
            <person name="Spackman E."/>
            <person name="Goraichik I."/>
            <person name="Dimitrov K.M."/>
            <person name="Suarez D.L."/>
            <person name="Swayne D.E."/>
        </authorList>
    </citation>
    <scope>NUCLEOTIDE SEQUENCE [LARGE SCALE GENOMIC DNA]</scope>
    <source>
        <strain evidence="1 2">DSM 12816</strain>
    </source>
</reference>
<evidence type="ECO:0000313" key="1">
    <source>
        <dbReference type="EMBL" id="SMC41045.1"/>
    </source>
</evidence>
<dbReference type="AlphaFoldDB" id="A0A1W1YXW4"/>
<protein>
    <submittedName>
        <fullName evidence="1">Uncharacterized protein</fullName>
    </submittedName>
</protein>
<proteinExistence type="predicted"/>
<organism evidence="1 2">
    <name type="scientific">Papillibacter cinnamivorans DSM 12816</name>
    <dbReference type="NCBI Taxonomy" id="1122930"/>
    <lineage>
        <taxon>Bacteria</taxon>
        <taxon>Bacillati</taxon>
        <taxon>Bacillota</taxon>
        <taxon>Clostridia</taxon>
        <taxon>Eubacteriales</taxon>
        <taxon>Oscillospiraceae</taxon>
        <taxon>Papillibacter</taxon>
    </lineage>
</organism>
<sequence length="152" mass="16666">MSTTAQWVFEKTMALMDNLDPSTGEADTSENAEYKNKVIPVLNILLQECYLASDVFAVTESETEEDVYPRPIPAEVTSLTQSIPLDDGVCRSVLPYGLAAHFALSENTVQASFFQQRYEEALARMKATVPSVSQDIENLYGSISTGDGVSWG</sequence>
<dbReference type="EMBL" id="FWXW01000001">
    <property type="protein sequence ID" value="SMC41045.1"/>
    <property type="molecule type" value="Genomic_DNA"/>
</dbReference>
<name>A0A1W1YXW4_9FIRM</name>
<evidence type="ECO:0000313" key="2">
    <source>
        <dbReference type="Proteomes" id="UP000192790"/>
    </source>
</evidence>
<keyword evidence="2" id="KW-1185">Reference proteome</keyword>
<gene>
    <name evidence="1" type="ORF">SAMN02745168_0767</name>
</gene>
<dbReference type="OrthoDB" id="2990292at2"/>